<sequence>LFVPGYQSVSSDSPGHMVTYFDVSVHAGARTLSLMYLGTGLDLNGVQLQLRRSPPMNECQPVGAPFYQPMNECQPVSALFCCQPMNECQPVGALFCCRPMNECQPVGALFCYRPMNECQPVGALFCYRPMNECQPVGALFCYRPMNECQPVGALFCYRPMNECQPMGALFCYRPMNECQPVGALFCYRPMNECQPVGALLCYRPMNECQPVGALFCYRPMNECQPCFDPPPCPDPVFRPPPCPDPVFRPPSCPDPVFRPPPCPDPVFRPPPCPDPVFRPPPCQEGIILAPNDEQNRGAGTVRFILVSVVSMVQSDTTMRFHRRPTCPDASVATNLPTPPVSRHRKSHSLGNKWTSPAQFSLGRRSVGVGTGRQLIDPCITMGLCVGSSSSFPAVPIEESVMCQFSVVESKSATFPSEKQRHLLDDSVLESQSPVRNQSQTPVFTNGISLGSSESSEFSEEEPCTNLDTLKTFWVKNQHFASFMHM</sequence>
<evidence type="ECO:0000313" key="2">
    <source>
        <dbReference type="EMBL" id="OCA18501.1"/>
    </source>
</evidence>
<protein>
    <submittedName>
        <fullName evidence="2">Uncharacterized protein</fullName>
    </submittedName>
</protein>
<accession>A0A1B8Y6B0</accession>
<proteinExistence type="predicted"/>
<dbReference type="AlphaFoldDB" id="A0A1B8Y6B0"/>
<feature type="non-terminal residue" evidence="2">
    <location>
        <position position="1"/>
    </location>
</feature>
<name>A0A1B8Y6B0_XENTR</name>
<feature type="region of interest" description="Disordered" evidence="1">
    <location>
        <begin position="321"/>
        <end position="354"/>
    </location>
</feature>
<dbReference type="EMBL" id="KV460415">
    <property type="protein sequence ID" value="OCA18501.1"/>
    <property type="molecule type" value="Genomic_DNA"/>
</dbReference>
<reference evidence="2" key="1">
    <citation type="submission" date="2009-11" db="EMBL/GenBank/DDBJ databases">
        <authorList>
            <consortium name="US DOE Joint Genome Institute (JGI-PGF)"/>
            <person name="Ottilar R."/>
            <person name="Schmutz J."/>
            <person name="Salamov A."/>
            <person name="Cheng J.F."/>
            <person name="Lucas S."/>
            <person name="Pitluck S."/>
            <person name="Gundlach H."/>
            <person name="Guo Y."/>
            <person name="Haberer G."/>
            <person name="Nasrallah J."/>
            <person name="Mayer K.F.X."/>
            <person name="van de Peer Y."/>
            <person name="Weigel D."/>
            <person name="Grigoriev I.V."/>
        </authorList>
    </citation>
    <scope>NUCLEOTIDE SEQUENCE</scope>
    <source>
        <strain evidence="2">Nigerian</strain>
    </source>
</reference>
<reference evidence="2" key="3">
    <citation type="submission" date="2016-05" db="EMBL/GenBank/DDBJ databases">
        <title>WGS assembly of Xenopus tropicalis.</title>
        <authorList>
            <person name="Sessions A."/>
            <person name="Jenkins J."/>
            <person name="Mitros T."/>
            <person name="Lyons J.T."/>
            <person name="Dichmann D.S."/>
            <person name="Robert J."/>
            <person name="Harland R.M."/>
            <person name="Rokhsar D.S."/>
        </authorList>
    </citation>
    <scope>NUCLEOTIDE SEQUENCE</scope>
    <source>
        <strain evidence="2">Nigerian</strain>
    </source>
</reference>
<gene>
    <name evidence="2" type="ORF">XENTR_v900308641mg</name>
</gene>
<reference evidence="2" key="2">
    <citation type="journal article" date="2010" name="Science">
        <title>The genome of the Western clawed frog Xenopus tropicalis.</title>
        <authorList>
            <person name="Hellsten U."/>
            <person name="Harland R.M."/>
            <person name="Gilchrist M.J."/>
            <person name="Hendrix D."/>
            <person name="Jurka J."/>
            <person name="Kapitonov V."/>
            <person name="Ovcharenko I."/>
            <person name="Putnam N.H."/>
            <person name="Shu S."/>
            <person name="Taher L."/>
            <person name="Blitz I.L."/>
            <person name="Blumberg B."/>
            <person name="Dichmann D.S."/>
            <person name="Dubchak I."/>
            <person name="Amaya E."/>
            <person name="Detter J.C."/>
            <person name="Fletcher R."/>
            <person name="Gerhard D.S."/>
            <person name="Goodstein D."/>
            <person name="Graves T."/>
            <person name="Grigoriev I.V."/>
            <person name="Grimwood J."/>
            <person name="Kawashima T."/>
            <person name="Lindquist E."/>
            <person name="Lucas S.M."/>
            <person name="Mead P.E."/>
            <person name="Mitros T."/>
            <person name="Ogino H."/>
            <person name="Ohta Y."/>
            <person name="Poliakov A.V."/>
            <person name="Pollet N."/>
            <person name="Robert J."/>
            <person name="Salamov A."/>
            <person name="Sater A.K."/>
            <person name="Schmutz J."/>
            <person name="Terry A."/>
            <person name="Vize P.D."/>
            <person name="Warren W.C."/>
            <person name="Wells D."/>
            <person name="Wills A."/>
            <person name="Wilson R.K."/>
            <person name="Zimmerman L.B."/>
            <person name="Zorn A.M."/>
            <person name="Grainger R."/>
            <person name="Grammer T."/>
            <person name="Khokha M.K."/>
            <person name="Richardson P.M."/>
            <person name="Rokhsar D.S."/>
        </authorList>
    </citation>
    <scope>NUCLEOTIDE SEQUENCE [LARGE SCALE GENOMIC DNA]</scope>
    <source>
        <strain evidence="2">Nigerian</strain>
    </source>
</reference>
<evidence type="ECO:0000256" key="1">
    <source>
        <dbReference type="SAM" id="MobiDB-lite"/>
    </source>
</evidence>
<organism evidence="2">
    <name type="scientific">Xenopus tropicalis</name>
    <name type="common">Western clawed frog</name>
    <name type="synonym">Silurana tropicalis</name>
    <dbReference type="NCBI Taxonomy" id="8364"/>
    <lineage>
        <taxon>Eukaryota</taxon>
        <taxon>Metazoa</taxon>
        <taxon>Chordata</taxon>
        <taxon>Craniata</taxon>
        <taxon>Vertebrata</taxon>
        <taxon>Euteleostomi</taxon>
        <taxon>Amphibia</taxon>
        <taxon>Batrachia</taxon>
        <taxon>Anura</taxon>
        <taxon>Pipoidea</taxon>
        <taxon>Pipidae</taxon>
        <taxon>Xenopodinae</taxon>
        <taxon>Xenopus</taxon>
        <taxon>Silurana</taxon>
    </lineage>
</organism>